<dbReference type="SUPFAM" id="SSF53335">
    <property type="entry name" value="S-adenosyl-L-methionine-dependent methyltransferases"/>
    <property type="match status" value="1"/>
</dbReference>
<dbReference type="Pfam" id="PF08241">
    <property type="entry name" value="Methyltransf_11"/>
    <property type="match status" value="1"/>
</dbReference>
<keyword evidence="2 5" id="KW-0808">Transferase</keyword>
<dbReference type="SUPFAM" id="SSF52540">
    <property type="entry name" value="P-loop containing nucleoside triphosphate hydrolases"/>
    <property type="match status" value="1"/>
</dbReference>
<dbReference type="EMBL" id="FXZK01000023">
    <property type="protein sequence ID" value="SMY10264.1"/>
    <property type="molecule type" value="Genomic_DNA"/>
</dbReference>
<keyword evidence="6" id="KW-1185">Reference proteome</keyword>
<evidence type="ECO:0000259" key="4">
    <source>
        <dbReference type="Pfam" id="PF08241"/>
    </source>
</evidence>
<dbReference type="Proteomes" id="UP000201613">
    <property type="component" value="Unassembled WGS sequence"/>
</dbReference>
<evidence type="ECO:0000313" key="5">
    <source>
        <dbReference type="EMBL" id="SMY10264.1"/>
    </source>
</evidence>
<dbReference type="RefSeq" id="WP_093994408.1">
    <property type="nucleotide sequence ID" value="NZ_FXZK01000023.1"/>
</dbReference>
<dbReference type="GO" id="GO:0032259">
    <property type="term" value="P:methylation"/>
    <property type="evidence" value="ECO:0007669"/>
    <property type="project" value="UniProtKB-KW"/>
</dbReference>
<sequence length="521" mass="58441">MLKFITKADIWRQLDAGLHTELGWADPQIHLKTWQDMAVYERLRDVTGLRIAEIGGGASRILPRLAEHNTCCNVDKFNGQLGGPRTEQIIDGVTNVPAYLGEYHSDLADNSFDVVFSVSVVEHVPHTATVAFINDLLRILKPGGVCYHAMSMYVGDSVDPANQRKLDTYAGWLSRPDVSPMEETTATQPLFQSNMGTNPDLTMWKWGQTNATLTEMRCASQSVSLFMGFQKTGKSLSQIARAPAHGSTSQPTAPQPLAELQTAPLRNDKSVAALRADRSSTQASPNQYDLVVLSHHKCATNWIRSIFEVLASDGFANVHSRQRLHDTGGDAYTESAPHILLNVNAFKGSMPNIDLDSQPVMHFVRDPRDALVSNYWSWLKSHKNNGDQIKAFRHKADTLSVEDGMILMVDSFPMGRQLRTWDDQMWTLRQQIRYEELLTDFNATLIAMIAPCGLSLDDATLEALRARTDFTRITGREAGQEDTSHHYRKGVSGDWKNYFTDRLEGVFMERHGWLGEKLGYW</sequence>
<dbReference type="InterPro" id="IPR013216">
    <property type="entry name" value="Methyltransf_11"/>
</dbReference>
<evidence type="ECO:0000256" key="1">
    <source>
        <dbReference type="ARBA" id="ARBA00005771"/>
    </source>
</evidence>
<dbReference type="AlphaFoldDB" id="A0A238LLJ6"/>
<accession>A0A238LLJ6</accession>
<dbReference type="OrthoDB" id="4964299at2"/>
<proteinExistence type="inferred from homology"/>
<evidence type="ECO:0000259" key="3">
    <source>
        <dbReference type="Pfam" id="PF00685"/>
    </source>
</evidence>
<dbReference type="InterPro" id="IPR027417">
    <property type="entry name" value="P-loop_NTPase"/>
</dbReference>
<dbReference type="GO" id="GO:0008146">
    <property type="term" value="F:sulfotransferase activity"/>
    <property type="evidence" value="ECO:0007669"/>
    <property type="project" value="InterPro"/>
</dbReference>
<protein>
    <submittedName>
        <fullName evidence="5">Methyltransferase domain protein</fullName>
    </submittedName>
</protein>
<reference evidence="6" key="1">
    <citation type="submission" date="2017-05" db="EMBL/GenBank/DDBJ databases">
        <authorList>
            <person name="Rodrigo-Torres L."/>
            <person name="Arahal R. D."/>
            <person name="Lucena T."/>
        </authorList>
    </citation>
    <scope>NUCLEOTIDE SEQUENCE [LARGE SCALE GENOMIC DNA]</scope>
    <source>
        <strain evidence="6">CECT 8899</strain>
    </source>
</reference>
<dbReference type="Gene3D" id="3.40.50.300">
    <property type="entry name" value="P-loop containing nucleotide triphosphate hydrolases"/>
    <property type="match status" value="1"/>
</dbReference>
<gene>
    <name evidence="5" type="ORF">LOM8899_04439</name>
</gene>
<evidence type="ECO:0000313" key="6">
    <source>
        <dbReference type="Proteomes" id="UP000201613"/>
    </source>
</evidence>
<dbReference type="GO" id="GO:0008757">
    <property type="term" value="F:S-adenosylmethionine-dependent methyltransferase activity"/>
    <property type="evidence" value="ECO:0007669"/>
    <property type="project" value="InterPro"/>
</dbReference>
<organism evidence="5 6">
    <name type="scientific">Flavimaricola marinus</name>
    <dbReference type="NCBI Taxonomy" id="1819565"/>
    <lineage>
        <taxon>Bacteria</taxon>
        <taxon>Pseudomonadati</taxon>
        <taxon>Pseudomonadota</taxon>
        <taxon>Alphaproteobacteria</taxon>
        <taxon>Rhodobacterales</taxon>
        <taxon>Paracoccaceae</taxon>
        <taxon>Flavimaricola</taxon>
    </lineage>
</organism>
<comment type="similarity">
    <text evidence="1">Belongs to the sulfotransferase 1 family.</text>
</comment>
<dbReference type="InterPro" id="IPR029063">
    <property type="entry name" value="SAM-dependent_MTases_sf"/>
</dbReference>
<dbReference type="PANTHER" id="PTHR11783">
    <property type="entry name" value="SULFOTRANSFERASE SULT"/>
    <property type="match status" value="1"/>
</dbReference>
<dbReference type="Pfam" id="PF00685">
    <property type="entry name" value="Sulfotransfer_1"/>
    <property type="match status" value="1"/>
</dbReference>
<dbReference type="Gene3D" id="3.40.50.150">
    <property type="entry name" value="Vaccinia Virus protein VP39"/>
    <property type="match status" value="1"/>
</dbReference>
<feature type="domain" description="Sulfotransferase" evidence="3">
    <location>
        <begin position="358"/>
        <end position="507"/>
    </location>
</feature>
<name>A0A238LLJ6_9RHOB</name>
<dbReference type="InterPro" id="IPR000863">
    <property type="entry name" value="Sulfotransferase_dom"/>
</dbReference>
<feature type="domain" description="Methyltransferase type 11" evidence="4">
    <location>
        <begin position="53"/>
        <end position="147"/>
    </location>
</feature>
<keyword evidence="5" id="KW-0489">Methyltransferase</keyword>
<evidence type="ECO:0000256" key="2">
    <source>
        <dbReference type="ARBA" id="ARBA00022679"/>
    </source>
</evidence>